<dbReference type="GO" id="GO:0004252">
    <property type="term" value="F:serine-type endopeptidase activity"/>
    <property type="evidence" value="ECO:0007669"/>
    <property type="project" value="InterPro"/>
</dbReference>
<dbReference type="eggNOG" id="KOG3627">
    <property type="taxonomic scope" value="Eukaryota"/>
</dbReference>
<dbReference type="VEuPathDB" id="VectorBase:MDOMA2_004475"/>
<dbReference type="SMART" id="SM00020">
    <property type="entry name" value="Tryp_SPc"/>
    <property type="match status" value="1"/>
</dbReference>
<evidence type="ECO:0000256" key="5">
    <source>
        <dbReference type="ARBA" id="ARBA00022801"/>
    </source>
</evidence>
<feature type="chain" id="PRO_5044560114" description="Peptidase S1 domain-containing protein" evidence="9">
    <location>
        <begin position="25"/>
        <end position="253"/>
    </location>
</feature>
<evidence type="ECO:0000256" key="8">
    <source>
        <dbReference type="RuleBase" id="RU363034"/>
    </source>
</evidence>
<protein>
    <recommendedName>
        <fullName evidence="10">Peptidase S1 domain-containing protein</fullName>
    </recommendedName>
</protein>
<evidence type="ECO:0000259" key="10">
    <source>
        <dbReference type="PROSITE" id="PS50240"/>
    </source>
</evidence>
<dbReference type="OrthoDB" id="10051896at2759"/>
<reference evidence="11" key="1">
    <citation type="submission" date="2020-05" db="UniProtKB">
        <authorList>
            <consortium name="EnsemblMetazoa"/>
        </authorList>
    </citation>
    <scope>IDENTIFICATION</scope>
    <source>
        <strain evidence="11">Aabys</strain>
    </source>
</reference>
<evidence type="ECO:0000256" key="6">
    <source>
        <dbReference type="ARBA" id="ARBA00022825"/>
    </source>
</evidence>
<dbReference type="PROSITE" id="PS00135">
    <property type="entry name" value="TRYPSIN_SER"/>
    <property type="match status" value="1"/>
</dbReference>
<keyword evidence="5 8" id="KW-0378">Hydrolase</keyword>
<sequence>MSLQTVAWLMIALCLLDFSRTAKAFDVSSRIVGGEFTTIDRVPYMVQIWSKGKFNCGGALLTRNFILTAAHCVHNVMPADLFVVAGVTTLSDTAVKYKVVKILKPASFSMFTMDKDVAVLKLATSIQGRNTQTAELYSGNLFAGQQVEIAGWGRTSEMGNISYQIRSARVPVISKSQCQRQYSRYIYLTENMFCAGVPGAKDTCSGDSGGPVMCNGKICGIVSFGIGCARPGLPGVYTTISEVRPFIEACLKR</sequence>
<dbReference type="CDD" id="cd00190">
    <property type="entry name" value="Tryp_SPc"/>
    <property type="match status" value="1"/>
</dbReference>
<dbReference type="InterPro" id="IPR001254">
    <property type="entry name" value="Trypsin_dom"/>
</dbReference>
<proteinExistence type="inferred from homology"/>
<dbReference type="FunFam" id="2.40.10.10:FF:000034">
    <property type="entry name" value="Eupolytin"/>
    <property type="match status" value="1"/>
</dbReference>
<dbReference type="InterPro" id="IPR050430">
    <property type="entry name" value="Peptidase_S1"/>
</dbReference>
<evidence type="ECO:0000256" key="3">
    <source>
        <dbReference type="ARBA" id="ARBA00022525"/>
    </source>
</evidence>
<gene>
    <name evidence="11" type="primary">101898915</name>
</gene>
<evidence type="ECO:0000256" key="4">
    <source>
        <dbReference type="ARBA" id="ARBA00022670"/>
    </source>
</evidence>
<dbReference type="VEuPathDB" id="VectorBase:MDOA003226"/>
<keyword evidence="4 8" id="KW-0645">Protease</keyword>
<evidence type="ECO:0000256" key="2">
    <source>
        <dbReference type="ARBA" id="ARBA00007664"/>
    </source>
</evidence>
<dbReference type="SUPFAM" id="SSF50494">
    <property type="entry name" value="Trypsin-like serine proteases"/>
    <property type="match status" value="1"/>
</dbReference>
<keyword evidence="3" id="KW-0964">Secreted</keyword>
<dbReference type="KEGG" id="mde:101898915"/>
<dbReference type="GO" id="GO:0006508">
    <property type="term" value="P:proteolysis"/>
    <property type="evidence" value="ECO:0007669"/>
    <property type="project" value="UniProtKB-KW"/>
</dbReference>
<dbReference type="InterPro" id="IPR009003">
    <property type="entry name" value="Peptidase_S1_PA"/>
</dbReference>
<accession>A0A1I8MBL6</accession>
<dbReference type="Gene3D" id="2.40.10.10">
    <property type="entry name" value="Trypsin-like serine proteases"/>
    <property type="match status" value="1"/>
</dbReference>
<dbReference type="AlphaFoldDB" id="A0A1I8MBL6"/>
<evidence type="ECO:0000256" key="1">
    <source>
        <dbReference type="ARBA" id="ARBA00004613"/>
    </source>
</evidence>
<comment type="subcellular location">
    <subcellularLocation>
        <location evidence="1">Secreted</location>
    </subcellularLocation>
</comment>
<keyword evidence="9" id="KW-0732">Signal</keyword>
<dbReference type="PROSITE" id="PS00134">
    <property type="entry name" value="TRYPSIN_HIS"/>
    <property type="match status" value="1"/>
</dbReference>
<feature type="signal peptide" evidence="9">
    <location>
        <begin position="1"/>
        <end position="24"/>
    </location>
</feature>
<dbReference type="PANTHER" id="PTHR24276">
    <property type="entry name" value="POLYSERASE-RELATED"/>
    <property type="match status" value="1"/>
</dbReference>
<feature type="domain" description="Peptidase S1" evidence="10">
    <location>
        <begin position="31"/>
        <end position="252"/>
    </location>
</feature>
<keyword evidence="7" id="KW-1015">Disulfide bond</keyword>
<evidence type="ECO:0000313" key="11">
    <source>
        <dbReference type="EnsemblMetazoa" id="MDOA003226-PA"/>
    </source>
</evidence>
<keyword evidence="6 8" id="KW-0720">Serine protease</keyword>
<dbReference type="RefSeq" id="XP_005191944.2">
    <property type="nucleotide sequence ID" value="XM_005191887.4"/>
</dbReference>
<dbReference type="InterPro" id="IPR033116">
    <property type="entry name" value="TRYPSIN_SER"/>
</dbReference>
<comment type="similarity">
    <text evidence="2">Belongs to the peptidase S1 family.</text>
</comment>
<dbReference type="PROSITE" id="PS50240">
    <property type="entry name" value="TRYPSIN_DOM"/>
    <property type="match status" value="1"/>
</dbReference>
<organism evidence="11">
    <name type="scientific">Musca domestica</name>
    <name type="common">House fly</name>
    <dbReference type="NCBI Taxonomy" id="7370"/>
    <lineage>
        <taxon>Eukaryota</taxon>
        <taxon>Metazoa</taxon>
        <taxon>Ecdysozoa</taxon>
        <taxon>Arthropoda</taxon>
        <taxon>Hexapoda</taxon>
        <taxon>Insecta</taxon>
        <taxon>Pterygota</taxon>
        <taxon>Neoptera</taxon>
        <taxon>Endopterygota</taxon>
        <taxon>Diptera</taxon>
        <taxon>Brachycera</taxon>
        <taxon>Muscomorpha</taxon>
        <taxon>Muscoidea</taxon>
        <taxon>Muscidae</taxon>
        <taxon>Musca</taxon>
    </lineage>
</organism>
<dbReference type="GO" id="GO:0005576">
    <property type="term" value="C:extracellular region"/>
    <property type="evidence" value="ECO:0007669"/>
    <property type="project" value="UniProtKB-SubCell"/>
</dbReference>
<dbReference type="InterPro" id="IPR001314">
    <property type="entry name" value="Peptidase_S1A"/>
</dbReference>
<dbReference type="InterPro" id="IPR018114">
    <property type="entry name" value="TRYPSIN_HIS"/>
</dbReference>
<dbReference type="EnsemblMetazoa" id="MDOA003226-RA">
    <property type="protein sequence ID" value="MDOA003226-PA"/>
    <property type="gene ID" value="MDOA003226"/>
</dbReference>
<name>A0A1I8MBL6_MUSDO</name>
<dbReference type="Pfam" id="PF00089">
    <property type="entry name" value="Trypsin"/>
    <property type="match status" value="1"/>
</dbReference>
<dbReference type="InterPro" id="IPR043504">
    <property type="entry name" value="Peptidase_S1_PA_chymotrypsin"/>
</dbReference>
<dbReference type="PANTHER" id="PTHR24276:SF91">
    <property type="entry name" value="AT26814P-RELATED"/>
    <property type="match status" value="1"/>
</dbReference>
<evidence type="ECO:0000256" key="9">
    <source>
        <dbReference type="SAM" id="SignalP"/>
    </source>
</evidence>
<dbReference type="PRINTS" id="PR00722">
    <property type="entry name" value="CHYMOTRYPSIN"/>
</dbReference>
<evidence type="ECO:0000256" key="7">
    <source>
        <dbReference type="ARBA" id="ARBA00023157"/>
    </source>
</evidence>